<feature type="domain" description="Tf2-1-like SH3-like" evidence="1">
    <location>
        <begin position="654"/>
        <end position="703"/>
    </location>
</feature>
<dbReference type="InterPro" id="IPR056924">
    <property type="entry name" value="SH3_Tf2-1"/>
</dbReference>
<evidence type="ECO:0000313" key="3">
    <source>
        <dbReference type="Proteomes" id="UP001172457"/>
    </source>
</evidence>
<dbReference type="AlphaFoldDB" id="A0AA38S5C9"/>
<dbReference type="Gene3D" id="3.30.420.10">
    <property type="entry name" value="Ribonuclease H-like superfamily/Ribonuclease H"/>
    <property type="match status" value="1"/>
</dbReference>
<evidence type="ECO:0000259" key="1">
    <source>
        <dbReference type="Pfam" id="PF24626"/>
    </source>
</evidence>
<protein>
    <recommendedName>
        <fullName evidence="1">Tf2-1-like SH3-like domain-containing protein</fullName>
    </recommendedName>
</protein>
<dbReference type="InterPro" id="IPR036397">
    <property type="entry name" value="RNaseH_sf"/>
</dbReference>
<dbReference type="PANTHER" id="PTHR46148">
    <property type="entry name" value="CHROMO DOMAIN-CONTAINING PROTEIN"/>
    <property type="match status" value="1"/>
</dbReference>
<proteinExistence type="predicted"/>
<reference evidence="2" key="1">
    <citation type="submission" date="2023-03" db="EMBL/GenBank/DDBJ databases">
        <title>Chromosome-scale reference genome and RAD-based genetic map of yellow starthistle (Centaurea solstitialis) reveal putative structural variation and QTLs associated with invader traits.</title>
        <authorList>
            <person name="Reatini B."/>
            <person name="Cang F.A."/>
            <person name="Jiang Q."/>
            <person name="Mckibben M.T.W."/>
            <person name="Barker M.S."/>
            <person name="Rieseberg L.H."/>
            <person name="Dlugosch K.M."/>
        </authorList>
    </citation>
    <scope>NUCLEOTIDE SEQUENCE</scope>
    <source>
        <strain evidence="2">CAN-66</strain>
        <tissue evidence="2">Leaf</tissue>
    </source>
</reference>
<dbReference type="Pfam" id="PF24626">
    <property type="entry name" value="SH3_Tf2-1"/>
    <property type="match status" value="1"/>
</dbReference>
<sequence>MKPVVDPVVENQLSEAFIQKLTEEEERQRKEELARVVEEDRLAAEKLQKELDLEGSKATKKKSVKKASKKATPKAVTEKRRIMVRYLVGALRKLVQYFAKWDLEKIEQQYNATKEVIHQQVVEEQEQEQEDVPLITTAEGNTDSTVVGAAVDPVKENELVQQANPKVAKKIAQEVEKETAEKESKELEVFKVFRSTGKSEIFASIAGIFKKLSKADLKKMYEISYTKENEDFEETKLLNESLQLMFAFSKARDDLKKRRARDQNDSIGEGKVVSWNTYDNRVFSVTFEKGRQSYFLVDKRYDFEPALINSILKAKDNKPVLTDIDKELLEKLKEQLLDINERYFDVQIVEQKLKKIVEWGVSEGQEVTYDVKWDDGTQFSDQDWFKVLEVCTRDNLREMYILGLKINDAVVDDRIGSEKINDAVVDDRIGSEKVLKMKSAMECLFWLFEPSRISDLQNQACEVVDEWRWCDKCKVYSLKINGTSREYYFDDCDTDVHDIQRLQGMVNVQLSMKGEPTKPARLLIKKIKTYLKIRLKNLAPHNIEASRLILIPAIDKSCTSDLSLFKSEWGFGSWDDHLPLIEFSYNNSYHTSMQCAPYEALYGCKCRSPLNWLEVGESQLIRPDIVQETTDKIKMTQEKLKAARDLSPLKGLFRFGKTGKLSPRFIGPFEILERIGPVAYRLDLPLELSAIHDTFHVSNLKKCLSEKTVVLPLEGVQINEQLHIAEVPIEILDREIKQLRRSKIPIVMVRWNSKHGLEFTWEREAFMKSKYPHLFTEESPASGKYENIEFLKKAEADRLCYPSLDDPKRVQTDGTSRLGIRVQINVQTAKPTESDEILAVMPRVSALAGEISARASAISQDLIEPPQSLFQFSNVKTILWLFRSTCCRDSTNFTASSCTLHITSVTISSQSLNTIYRSLEEPEKDLSRTNPNQQKTRIRASATPLKGSMMQSSAGGTSEFCQLLLKKAQKRTQILNNLSIFICFCLNPQEIWFTSVNKNVESGVGIL</sequence>
<evidence type="ECO:0000313" key="2">
    <source>
        <dbReference type="EMBL" id="KAJ9536505.1"/>
    </source>
</evidence>
<keyword evidence="3" id="KW-1185">Reference proteome</keyword>
<gene>
    <name evidence="2" type="ORF">OSB04_un000342</name>
</gene>
<dbReference type="GO" id="GO:0003676">
    <property type="term" value="F:nucleic acid binding"/>
    <property type="evidence" value="ECO:0007669"/>
    <property type="project" value="InterPro"/>
</dbReference>
<name>A0AA38S5C9_9ASTR</name>
<organism evidence="2 3">
    <name type="scientific">Centaurea solstitialis</name>
    <name type="common">yellow star-thistle</name>
    <dbReference type="NCBI Taxonomy" id="347529"/>
    <lineage>
        <taxon>Eukaryota</taxon>
        <taxon>Viridiplantae</taxon>
        <taxon>Streptophyta</taxon>
        <taxon>Embryophyta</taxon>
        <taxon>Tracheophyta</taxon>
        <taxon>Spermatophyta</taxon>
        <taxon>Magnoliopsida</taxon>
        <taxon>eudicotyledons</taxon>
        <taxon>Gunneridae</taxon>
        <taxon>Pentapetalae</taxon>
        <taxon>asterids</taxon>
        <taxon>campanulids</taxon>
        <taxon>Asterales</taxon>
        <taxon>Asteraceae</taxon>
        <taxon>Carduoideae</taxon>
        <taxon>Cardueae</taxon>
        <taxon>Centaureinae</taxon>
        <taxon>Centaurea</taxon>
    </lineage>
</organism>
<accession>A0AA38S5C9</accession>
<dbReference type="PANTHER" id="PTHR46148:SF59">
    <property type="entry name" value="NUCLEOTIDYLTRANSFERASE, RIBONUCLEASE H"/>
    <property type="match status" value="1"/>
</dbReference>
<comment type="caution">
    <text evidence="2">The sequence shown here is derived from an EMBL/GenBank/DDBJ whole genome shotgun (WGS) entry which is preliminary data.</text>
</comment>
<dbReference type="EMBL" id="JARYMX010000019">
    <property type="protein sequence ID" value="KAJ9536505.1"/>
    <property type="molecule type" value="Genomic_DNA"/>
</dbReference>
<dbReference type="Proteomes" id="UP001172457">
    <property type="component" value="Unassembled WGS sequence"/>
</dbReference>